<comment type="subcellular location">
    <subcellularLocation>
        <location evidence="1">Nucleus</location>
    </subcellularLocation>
</comment>
<proteinExistence type="inferred from homology"/>
<dbReference type="InterPro" id="IPR037867">
    <property type="entry name" value="Swd2/WDR82"/>
</dbReference>
<dbReference type="PANTHER" id="PTHR19861">
    <property type="entry name" value="WD40 REPEAT PROTEIN SWD2"/>
    <property type="match status" value="1"/>
</dbReference>
<gene>
    <name evidence="8" type="ORF">Fcan01_26338</name>
</gene>
<dbReference type="SMART" id="SM00320">
    <property type="entry name" value="WD40"/>
    <property type="match status" value="4"/>
</dbReference>
<feature type="region of interest" description="Disordered" evidence="7">
    <location>
        <begin position="1"/>
        <end position="33"/>
    </location>
</feature>
<keyword evidence="5" id="KW-0539">Nucleus</keyword>
<dbReference type="Pfam" id="PF00400">
    <property type="entry name" value="WD40"/>
    <property type="match status" value="2"/>
</dbReference>
<dbReference type="OrthoDB" id="27537at2759"/>
<dbReference type="PROSITE" id="PS50082">
    <property type="entry name" value="WD_REPEATS_2"/>
    <property type="match status" value="1"/>
</dbReference>
<dbReference type="GO" id="GO:0016070">
    <property type="term" value="P:RNA metabolic process"/>
    <property type="evidence" value="ECO:0007669"/>
    <property type="project" value="UniProtKB-ARBA"/>
</dbReference>
<dbReference type="InterPro" id="IPR001680">
    <property type="entry name" value="WD40_rpt"/>
</dbReference>
<dbReference type="SUPFAM" id="SSF50978">
    <property type="entry name" value="WD40 repeat-like"/>
    <property type="match status" value="1"/>
</dbReference>
<feature type="compositionally biased region" description="Low complexity" evidence="7">
    <location>
        <begin position="18"/>
        <end position="33"/>
    </location>
</feature>
<keyword evidence="3 6" id="KW-0853">WD repeat</keyword>
<evidence type="ECO:0000256" key="5">
    <source>
        <dbReference type="ARBA" id="ARBA00023242"/>
    </source>
</evidence>
<feature type="compositionally biased region" description="Polar residues" evidence="7">
    <location>
        <begin position="1"/>
        <end position="17"/>
    </location>
</feature>
<dbReference type="GO" id="GO:0048188">
    <property type="term" value="C:Set1C/COMPASS complex"/>
    <property type="evidence" value="ECO:0007669"/>
    <property type="project" value="TreeGrafter"/>
</dbReference>
<dbReference type="PANTHER" id="PTHR19861:SF0">
    <property type="entry name" value="WD REPEAT-CONTAINING PROTEIN 82"/>
    <property type="match status" value="1"/>
</dbReference>
<comment type="similarity">
    <text evidence="2">Belongs to the WD repeat SWD2 family.</text>
</comment>
<dbReference type="InterPro" id="IPR036322">
    <property type="entry name" value="WD40_repeat_dom_sf"/>
</dbReference>
<accession>A0A226D402</accession>
<evidence type="ECO:0000256" key="6">
    <source>
        <dbReference type="PROSITE-ProRule" id="PRU00221"/>
    </source>
</evidence>
<dbReference type="EMBL" id="LNIX01000042">
    <property type="protein sequence ID" value="OXA38986.1"/>
    <property type="molecule type" value="Genomic_DNA"/>
</dbReference>
<evidence type="ECO:0000256" key="4">
    <source>
        <dbReference type="ARBA" id="ARBA00022737"/>
    </source>
</evidence>
<dbReference type="GO" id="GO:0003682">
    <property type="term" value="F:chromatin binding"/>
    <property type="evidence" value="ECO:0007669"/>
    <property type="project" value="TreeGrafter"/>
</dbReference>
<evidence type="ECO:0000256" key="1">
    <source>
        <dbReference type="ARBA" id="ARBA00004123"/>
    </source>
</evidence>
<evidence type="ECO:0000256" key="7">
    <source>
        <dbReference type="SAM" id="MobiDB-lite"/>
    </source>
</evidence>
<evidence type="ECO:0000256" key="2">
    <source>
        <dbReference type="ARBA" id="ARBA00005616"/>
    </source>
</evidence>
<protein>
    <submittedName>
        <fullName evidence="8">WD repeat-containing protein 82</fullName>
    </submittedName>
</protein>
<dbReference type="OMA" id="RWGHESD"/>
<feature type="repeat" description="WD" evidence="6">
    <location>
        <begin position="143"/>
        <end position="184"/>
    </location>
</feature>
<keyword evidence="4" id="KW-0677">Repeat</keyword>
<dbReference type="Proteomes" id="UP000198287">
    <property type="component" value="Unassembled WGS sequence"/>
</dbReference>
<reference evidence="8 9" key="1">
    <citation type="submission" date="2015-12" db="EMBL/GenBank/DDBJ databases">
        <title>The genome of Folsomia candida.</title>
        <authorList>
            <person name="Faddeeva A."/>
            <person name="Derks M.F."/>
            <person name="Anvar Y."/>
            <person name="Smit S."/>
            <person name="Van Straalen N."/>
            <person name="Roelofs D."/>
        </authorList>
    </citation>
    <scope>NUCLEOTIDE SEQUENCE [LARGE SCALE GENOMIC DNA]</scope>
    <source>
        <strain evidence="8 9">VU population</strain>
        <tissue evidence="8">Whole body</tissue>
    </source>
</reference>
<evidence type="ECO:0000256" key="3">
    <source>
        <dbReference type="ARBA" id="ARBA00022574"/>
    </source>
</evidence>
<name>A0A226D402_FOLCA</name>
<organism evidence="8 9">
    <name type="scientific">Folsomia candida</name>
    <name type="common">Springtail</name>
    <dbReference type="NCBI Taxonomy" id="158441"/>
    <lineage>
        <taxon>Eukaryota</taxon>
        <taxon>Metazoa</taxon>
        <taxon>Ecdysozoa</taxon>
        <taxon>Arthropoda</taxon>
        <taxon>Hexapoda</taxon>
        <taxon>Collembola</taxon>
        <taxon>Entomobryomorpha</taxon>
        <taxon>Isotomoidea</taxon>
        <taxon>Isotomidae</taxon>
        <taxon>Proisotominae</taxon>
        <taxon>Folsomia</taxon>
    </lineage>
</organism>
<evidence type="ECO:0000313" key="9">
    <source>
        <dbReference type="Proteomes" id="UP000198287"/>
    </source>
</evidence>
<sequence>MSFSNYRSPQGQSDSYLTVTLDDSPPSTPTPSSSVLIPSKVVLTKEIVMNLSIAKIFKLNHGVVDKITYTSDGTLVVTSASDDQLNVYDCVQGTHKQTCNSKRFGCALATFTHSPTNILYASTKEGDELRYLSLHDNKFIHHFTGHSAQVTNLSMSPTDDTFITSSLDKTTRVWDLRSPKCSGYLNILEPAVCSIDPEGLLFAVGIGSDTIKLFDMRSYGKGPFVTFRLPKGRDARAQWTSLEFSPQGECILINTTGPFMYVAGSFQGNLHFELQGRICFDPTTGGKLDAGFSANGDYILSTSGDGSIILYNAKDGRHITNLNPYRPSAIGAFKFNPKMLMMTTAARETAFWLPRTEID</sequence>
<dbReference type="Gene3D" id="2.130.10.10">
    <property type="entry name" value="YVTN repeat-like/Quinoprotein amine dehydrogenase"/>
    <property type="match status" value="1"/>
</dbReference>
<dbReference type="InterPro" id="IPR015943">
    <property type="entry name" value="WD40/YVTN_repeat-like_dom_sf"/>
</dbReference>
<keyword evidence="9" id="KW-1185">Reference proteome</keyword>
<dbReference type="AlphaFoldDB" id="A0A226D402"/>
<dbReference type="PROSITE" id="PS50294">
    <property type="entry name" value="WD_REPEATS_REGION"/>
    <property type="match status" value="1"/>
</dbReference>
<comment type="caution">
    <text evidence="8">The sequence shown here is derived from an EMBL/GenBank/DDBJ whole genome shotgun (WGS) entry which is preliminary data.</text>
</comment>
<dbReference type="STRING" id="158441.A0A226D402"/>
<evidence type="ECO:0000313" key="8">
    <source>
        <dbReference type="EMBL" id="OXA38986.1"/>
    </source>
</evidence>